<evidence type="ECO:0000256" key="4">
    <source>
        <dbReference type="ARBA" id="ARBA00022801"/>
    </source>
</evidence>
<feature type="domain" description="PD-(D/E)XK endonuclease-like" evidence="10">
    <location>
        <begin position="647"/>
        <end position="949"/>
    </location>
</feature>
<dbReference type="RefSeq" id="WP_072906024.1">
    <property type="nucleotide sequence ID" value="NZ_FRAI01000005.1"/>
</dbReference>
<dbReference type="InterPro" id="IPR027417">
    <property type="entry name" value="P-loop_NTPase"/>
</dbReference>
<dbReference type="GO" id="GO:0006281">
    <property type="term" value="P:DNA repair"/>
    <property type="evidence" value="ECO:0007669"/>
    <property type="project" value="UniProtKB-KW"/>
</dbReference>
<dbReference type="SUPFAM" id="SSF52980">
    <property type="entry name" value="Restriction endonuclease-like"/>
    <property type="match status" value="1"/>
</dbReference>
<keyword evidence="3" id="KW-0227">DNA damage</keyword>
<evidence type="ECO:0000256" key="9">
    <source>
        <dbReference type="ARBA" id="ARBA00023204"/>
    </source>
</evidence>
<dbReference type="PANTHER" id="PTHR30591">
    <property type="entry name" value="RECBCD ENZYME SUBUNIT RECC"/>
    <property type="match status" value="1"/>
</dbReference>
<organism evidence="11 12">
    <name type="scientific">Anaerobranca californiensis DSM 14826</name>
    <dbReference type="NCBI Taxonomy" id="1120989"/>
    <lineage>
        <taxon>Bacteria</taxon>
        <taxon>Bacillati</taxon>
        <taxon>Bacillota</taxon>
        <taxon>Clostridia</taxon>
        <taxon>Eubacteriales</taxon>
        <taxon>Proteinivoracaceae</taxon>
        <taxon>Anaerobranca</taxon>
    </lineage>
</organism>
<dbReference type="InterPro" id="IPR038726">
    <property type="entry name" value="PDDEXK_AddAB-type"/>
</dbReference>
<evidence type="ECO:0000256" key="7">
    <source>
        <dbReference type="ARBA" id="ARBA00022840"/>
    </source>
</evidence>
<evidence type="ECO:0000256" key="3">
    <source>
        <dbReference type="ARBA" id="ARBA00022763"/>
    </source>
</evidence>
<evidence type="ECO:0000256" key="5">
    <source>
        <dbReference type="ARBA" id="ARBA00022806"/>
    </source>
</evidence>
<keyword evidence="6" id="KW-0269">Exonuclease</keyword>
<dbReference type="OrthoDB" id="9758506at2"/>
<dbReference type="AlphaFoldDB" id="A0A1M6LHJ7"/>
<dbReference type="GO" id="GO:0004386">
    <property type="term" value="F:helicase activity"/>
    <property type="evidence" value="ECO:0007669"/>
    <property type="project" value="UniProtKB-KW"/>
</dbReference>
<evidence type="ECO:0000256" key="8">
    <source>
        <dbReference type="ARBA" id="ARBA00023125"/>
    </source>
</evidence>
<evidence type="ECO:0000259" key="10">
    <source>
        <dbReference type="Pfam" id="PF12705"/>
    </source>
</evidence>
<keyword evidence="5 11" id="KW-0347">Helicase</keyword>
<accession>A0A1M6LHJ7</accession>
<evidence type="ECO:0000313" key="12">
    <source>
        <dbReference type="Proteomes" id="UP000243547"/>
    </source>
</evidence>
<name>A0A1M6LHJ7_9FIRM</name>
<gene>
    <name evidence="11" type="ORF">SAMN02745227_00512</name>
</gene>
<keyword evidence="1" id="KW-0540">Nuclease</keyword>
<keyword evidence="8" id="KW-0238">DNA-binding</keyword>
<proteinExistence type="predicted"/>
<keyword evidence="9" id="KW-0234">DNA repair</keyword>
<reference evidence="12" key="1">
    <citation type="submission" date="2016-11" db="EMBL/GenBank/DDBJ databases">
        <authorList>
            <person name="Varghese N."/>
            <person name="Submissions S."/>
        </authorList>
    </citation>
    <scope>NUCLEOTIDE SEQUENCE [LARGE SCALE GENOMIC DNA]</scope>
    <source>
        <strain evidence="12">DSM 14826</strain>
    </source>
</reference>
<dbReference type="Proteomes" id="UP000243547">
    <property type="component" value="Unassembled WGS sequence"/>
</dbReference>
<dbReference type="EMBL" id="FRAI01000005">
    <property type="protein sequence ID" value="SHJ70656.1"/>
    <property type="molecule type" value="Genomic_DNA"/>
</dbReference>
<dbReference type="InterPro" id="IPR011335">
    <property type="entry name" value="Restrct_endonuc-II-like"/>
</dbReference>
<dbReference type="GO" id="GO:0006310">
    <property type="term" value="P:DNA recombination"/>
    <property type="evidence" value="ECO:0007669"/>
    <property type="project" value="TreeGrafter"/>
</dbReference>
<protein>
    <submittedName>
        <fullName evidence="11">ATP-dependent helicase/DNAse subunit B</fullName>
    </submittedName>
</protein>
<evidence type="ECO:0000256" key="2">
    <source>
        <dbReference type="ARBA" id="ARBA00022741"/>
    </source>
</evidence>
<dbReference type="PANTHER" id="PTHR30591:SF1">
    <property type="entry name" value="RECBCD ENZYME SUBUNIT RECC"/>
    <property type="match status" value="1"/>
</dbReference>
<sequence>MPEFKIYLTSLKEIANKSRLKEYYQRQKGLGKPIYYLLPSSKWLQEGRKRQPGLAFKTFDDIADLILKKGNVDYIPVSEGERDLFFQQLLLEEKVTNNLFKAKGYSQTYGQLKRLGLTLEHLPSGLKNLKKYLERYEEEWVLGRKLLDPENRFHQALNLDGIELPLGEVVVDGYIDFSPLQYWMLKGLIKFGINTSVYIPAVESEIVEETLTNLKEIGFSLEKVQYSPKKEPRISIMKGVTIEEEIHGVLEDIKEKLNRGKEFESIGIVLADENYLPMVQLLSSQYRIPLAIPKKSNVLESNLFKTLYLLLRGNSFSSKWDKLAIIDSLYQLSFKSKEDYFLAKEKYLKSYSLDTEIGEKLTILMEFRKKLNKRLPLVEMISLLLETLEGLNFLNLWQERYKGEGNTKVLQRIRFEWLAYQAIITTLKDKREKLVEQGLENLVINLDIFIPWLSQLLTNNSVYLERTPAKGISLYNFREVGLFEGDTLYVMGMNEGILPRNYKLAGYLKEKDLREMPPIYGAPTRSTLKKKDEGIFNQLFYLADNIYFSYTCGFDPENELEPSPFIEEYCKGRAKVKRLTAESRYKEGMVISKEQALEKGAFMLGLGKNVENAPGEFFEILEHIAYLKKGEEILDGSLTTKSEAKIAITALEQYSQCPFRYGMERLLKVKEPLKKEEEISPLSTGTMFHKIVEEFYLNLGVLEKNFSEIEQGVIEKGEEILLSIFEEKWLELEKEYRDIPTYYLELERDKWIKLLKKWWSWEKQIFFDEPLNNQMRIFKLEEEIDYPFPLENGETINLTGKIDRIDVDNNGFTIYDYKTGGVSLKEDEITKGLKLQLPLYIYILEEKIKGGEYIDLGGMLNCYGGCYVSVKNPEKRNKGFWQQKVFEGNLLGVKGKGNSKKLLFNGGEDLINKYNLKEKIKELWEKIRYDYSVKPQICYPSCPYKRVCRVTEDLKEEGENGV</sequence>
<evidence type="ECO:0000313" key="11">
    <source>
        <dbReference type="EMBL" id="SHJ70656.1"/>
    </source>
</evidence>
<dbReference type="GO" id="GO:0004527">
    <property type="term" value="F:exonuclease activity"/>
    <property type="evidence" value="ECO:0007669"/>
    <property type="project" value="UniProtKB-KW"/>
</dbReference>
<keyword evidence="2" id="KW-0547">Nucleotide-binding</keyword>
<keyword evidence="7" id="KW-0067">ATP-binding</keyword>
<dbReference type="GO" id="GO:0003677">
    <property type="term" value="F:DNA binding"/>
    <property type="evidence" value="ECO:0007669"/>
    <property type="project" value="UniProtKB-KW"/>
</dbReference>
<dbReference type="STRING" id="1120989.SAMN02745227_00512"/>
<dbReference type="InterPro" id="IPR011604">
    <property type="entry name" value="PDDEXK-like_dom_sf"/>
</dbReference>
<dbReference type="Gene3D" id="3.90.320.10">
    <property type="match status" value="1"/>
</dbReference>
<dbReference type="Pfam" id="PF12705">
    <property type="entry name" value="PDDEXK_1"/>
    <property type="match status" value="1"/>
</dbReference>
<dbReference type="GO" id="GO:0005524">
    <property type="term" value="F:ATP binding"/>
    <property type="evidence" value="ECO:0007669"/>
    <property type="project" value="UniProtKB-KW"/>
</dbReference>
<dbReference type="SUPFAM" id="SSF52540">
    <property type="entry name" value="P-loop containing nucleoside triphosphate hydrolases"/>
    <property type="match status" value="1"/>
</dbReference>
<evidence type="ECO:0000256" key="6">
    <source>
        <dbReference type="ARBA" id="ARBA00022839"/>
    </source>
</evidence>
<keyword evidence="12" id="KW-1185">Reference proteome</keyword>
<evidence type="ECO:0000256" key="1">
    <source>
        <dbReference type="ARBA" id="ARBA00022722"/>
    </source>
</evidence>
<keyword evidence="4" id="KW-0378">Hydrolase</keyword>